<feature type="transmembrane region" description="Helical" evidence="6">
    <location>
        <begin position="309"/>
        <end position="342"/>
    </location>
</feature>
<feature type="transmembrane region" description="Helical" evidence="6">
    <location>
        <begin position="723"/>
        <end position="743"/>
    </location>
</feature>
<evidence type="ECO:0000313" key="10">
    <source>
        <dbReference type="Proteomes" id="UP001337723"/>
    </source>
</evidence>
<accession>A0AA48HEL2</accession>
<evidence type="ECO:0000259" key="8">
    <source>
        <dbReference type="Pfam" id="PF12704"/>
    </source>
</evidence>
<evidence type="ECO:0000259" key="7">
    <source>
        <dbReference type="Pfam" id="PF02687"/>
    </source>
</evidence>
<dbReference type="EMBL" id="AP027266">
    <property type="protein sequence ID" value="BDW84189.1"/>
    <property type="molecule type" value="Genomic_DNA"/>
</dbReference>
<reference evidence="9 10" key="1">
    <citation type="submission" date="2023-01" db="EMBL/GenBank/DDBJ databases">
        <title>Complete genome sequence of Roseicyclus marinus strain Dej080120_10.</title>
        <authorList>
            <person name="Ueki S."/>
            <person name="Maruyama F."/>
        </authorList>
    </citation>
    <scope>NUCLEOTIDE SEQUENCE [LARGE SCALE GENOMIC DNA]</scope>
    <source>
        <strain evidence="9 10">Dej080120_10</strain>
    </source>
</reference>
<evidence type="ECO:0000256" key="3">
    <source>
        <dbReference type="ARBA" id="ARBA00022692"/>
    </source>
</evidence>
<name>A0AA48HEL2_9RHOB</name>
<dbReference type="Pfam" id="PF02687">
    <property type="entry name" value="FtsX"/>
    <property type="match status" value="2"/>
</dbReference>
<dbReference type="InterPro" id="IPR003838">
    <property type="entry name" value="ABC3_permease_C"/>
</dbReference>
<protein>
    <submittedName>
        <fullName evidence="9">Drug:proton antiporter</fullName>
    </submittedName>
</protein>
<dbReference type="PANTHER" id="PTHR30287:SF1">
    <property type="entry name" value="INNER MEMBRANE PROTEIN"/>
    <property type="match status" value="1"/>
</dbReference>
<feature type="domain" description="MacB-like periplasmic core" evidence="8">
    <location>
        <begin position="27"/>
        <end position="235"/>
    </location>
</feature>
<dbReference type="InterPro" id="IPR025857">
    <property type="entry name" value="MacB_PCD"/>
</dbReference>
<dbReference type="RefSeq" id="WP_338273844.1">
    <property type="nucleotide sequence ID" value="NZ_AP027266.1"/>
</dbReference>
<comment type="subcellular location">
    <subcellularLocation>
        <location evidence="1">Cell membrane</location>
        <topology evidence="1">Multi-pass membrane protein</topology>
    </subcellularLocation>
</comment>
<keyword evidence="10" id="KW-1185">Reference proteome</keyword>
<feature type="domain" description="ABC3 transporter permease C-terminal" evidence="7">
    <location>
        <begin position="268"/>
        <end position="380"/>
    </location>
</feature>
<feature type="transmembrane region" description="Helical" evidence="6">
    <location>
        <begin position="809"/>
        <end position="830"/>
    </location>
</feature>
<feature type="transmembrane region" description="Helical" evidence="6">
    <location>
        <begin position="261"/>
        <end position="288"/>
    </location>
</feature>
<feature type="transmembrane region" description="Helical" evidence="6">
    <location>
        <begin position="764"/>
        <end position="789"/>
    </location>
</feature>
<feature type="transmembrane region" description="Helical" evidence="6">
    <location>
        <begin position="362"/>
        <end position="379"/>
    </location>
</feature>
<dbReference type="KEGG" id="rmai:MACH21_03660"/>
<evidence type="ECO:0000256" key="2">
    <source>
        <dbReference type="ARBA" id="ARBA00022475"/>
    </source>
</evidence>
<evidence type="ECO:0000256" key="5">
    <source>
        <dbReference type="ARBA" id="ARBA00023136"/>
    </source>
</evidence>
<feature type="domain" description="ABC3 transporter permease C-terminal" evidence="7">
    <location>
        <begin position="726"/>
        <end position="833"/>
    </location>
</feature>
<keyword evidence="5 6" id="KW-0472">Membrane</keyword>
<evidence type="ECO:0000256" key="1">
    <source>
        <dbReference type="ARBA" id="ARBA00004651"/>
    </source>
</evidence>
<dbReference type="Proteomes" id="UP001337723">
    <property type="component" value="Chromosome"/>
</dbReference>
<gene>
    <name evidence="9" type="ORF">MACH21_03660</name>
</gene>
<feature type="transmembrane region" description="Helical" evidence="6">
    <location>
        <begin position="429"/>
        <end position="451"/>
    </location>
</feature>
<dbReference type="PANTHER" id="PTHR30287">
    <property type="entry name" value="MEMBRANE COMPONENT OF PREDICTED ABC SUPERFAMILY METABOLITE UPTAKE TRANSPORTER"/>
    <property type="match status" value="1"/>
</dbReference>
<dbReference type="InterPro" id="IPR038766">
    <property type="entry name" value="Membrane_comp_ABC_pdt"/>
</dbReference>
<dbReference type="Pfam" id="PF12704">
    <property type="entry name" value="MacB_PCD"/>
    <property type="match status" value="1"/>
</dbReference>
<dbReference type="GO" id="GO:0005886">
    <property type="term" value="C:plasma membrane"/>
    <property type="evidence" value="ECO:0007669"/>
    <property type="project" value="UniProtKB-SubCell"/>
</dbReference>
<keyword evidence="3 6" id="KW-0812">Transmembrane</keyword>
<feature type="transmembrane region" description="Helical" evidence="6">
    <location>
        <begin position="400"/>
        <end position="423"/>
    </location>
</feature>
<evidence type="ECO:0000256" key="6">
    <source>
        <dbReference type="SAM" id="Phobius"/>
    </source>
</evidence>
<keyword evidence="2" id="KW-1003">Cell membrane</keyword>
<keyword evidence="4 6" id="KW-1133">Transmembrane helix</keyword>
<evidence type="ECO:0000313" key="9">
    <source>
        <dbReference type="EMBL" id="BDW84189.1"/>
    </source>
</evidence>
<proteinExistence type="predicted"/>
<organism evidence="9 10">
    <name type="scientific">Roseicyclus marinus</name>
    <dbReference type="NCBI Taxonomy" id="2161673"/>
    <lineage>
        <taxon>Bacteria</taxon>
        <taxon>Pseudomonadati</taxon>
        <taxon>Pseudomonadota</taxon>
        <taxon>Alphaproteobacteria</taxon>
        <taxon>Rhodobacterales</taxon>
        <taxon>Roseobacteraceae</taxon>
        <taxon>Roseicyclus</taxon>
    </lineage>
</organism>
<dbReference type="AlphaFoldDB" id="A0AA48HEL2"/>
<evidence type="ECO:0000256" key="4">
    <source>
        <dbReference type="ARBA" id="ARBA00022989"/>
    </source>
</evidence>
<sequence length="845" mass="88753">MTPWSPMFLRIARRELRGGLKGFRIFLACLALGVAAIAAVGSVREAIEAGLTREGAVILGGNAEMSFTYRFADPDERAFMEGIASRVSETVDFRSMVVIDRDGTLERGLTQVRGVDSAYPLYGHVTLDPAIPLERALATTDRPGAVMDPVLIDRLALRIGDIFRLGTQEFELRAAMLTEPDGASGGFGLGPRTIVTLDGLSGSNLLAPGTLYETQYRLALPPGRDLQTAETEARARFEDSGMRWRDSRNGAPGMQEFIERIGAFLVLVGLAGLAVGGVGISSAVRAYLEGKIETIATLKTLGAESRTIFAAYFAQIGLLTLVGLALGLTLGALLPLALSPIIAAQLPVPIAFAIYPGPLAEAALYGALTALIFTLWPLARTEQVRAAALFRDASGPQRAWPRPIWTATILGLSVVLVGLATWLSGISRLAMGTAAGIIGSLLLLTLSALAIRALSRRLSRARALRGRTALRTALGAVGGPGSEATSVVLSLGLGLAVLAAVGQIDANLRAAIQRDLPTVAPSYFFVDIQPDQLQPFLDRVTNDPAVSRVDTAPMLRGVITRINGARARDVAGDHWVIQGDRGVTYTTTAPPPEEITQGQWWPDDYAGPPLAAFAAEEAAEIGLTIGDRLTINILGRDIEAEIAALRDVRFENAGIGFVLTLSQNALAGAPHTHIATVYAEEQAEAAILRDVAGDAPNITAIRVRDALDRVADALRSLAAATSYGAAATLLTGFIVLIGAAAAGERGRVFEAAVMKTLGASRAGILGSFALRSAILGAAAGIVAICAGALGGWAVMTFVMDSTYRFEPVSAVAIILGGALATLLSGLAFAWRPLATRPARVLRARD</sequence>